<accession>A0ABQ3HPA4</accession>
<sequence>MTAPAGDVADRLERLAVLAPGDGIDPDAVWTRGRRRQRVRLGAALTAVAAVGLLGTTATPLLVERAQQVEPAGADPRMVLPDVIRQPGGWEPQFPGTPGRLSAVGVGTRAGLWSDRNAWWGVSAATGESRFLDLPGALELSPAALSDDGSHVAYWIATTADADALGPSGDGMALADGVAVLDLETGERETWTIESEHGLWIGGLAWAGDVLWWSAGSARLLEKDAIGARQRTRTWDLGTGERDDSPGSAQRVTANGVGDAPGGFVELRGSQRLTVVSGAVPTTVRLTLPDDAPAGAGTTDPTVSTDGSLVATLLMPDASTYDESPKPVVVGDLGSGEITLRRVGGVSAQSVLGWRSPSEVLVGGLDDVGEGRPRQVNRVWTLDVATGEREALLELSGNFPDVAAEAWTADVVAAPDAPFAPDPRLVGLGLVVATFAAWRVVVRARGRRERA</sequence>
<evidence type="ECO:0008006" key="5">
    <source>
        <dbReference type="Google" id="ProtNLM"/>
    </source>
</evidence>
<feature type="transmembrane region" description="Helical" evidence="2">
    <location>
        <begin position="41"/>
        <end position="63"/>
    </location>
</feature>
<evidence type="ECO:0000256" key="1">
    <source>
        <dbReference type="SAM" id="MobiDB-lite"/>
    </source>
</evidence>
<dbReference type="SUPFAM" id="SSF82171">
    <property type="entry name" value="DPP6 N-terminal domain-like"/>
    <property type="match status" value="1"/>
</dbReference>
<reference evidence="4" key="1">
    <citation type="journal article" date="2019" name="Int. J. Syst. Evol. Microbiol.">
        <title>The Global Catalogue of Microorganisms (GCM) 10K type strain sequencing project: providing services to taxonomists for standard genome sequencing and annotation.</title>
        <authorList>
            <consortium name="The Broad Institute Genomics Platform"/>
            <consortium name="The Broad Institute Genome Sequencing Center for Infectious Disease"/>
            <person name="Wu L."/>
            <person name="Ma J."/>
        </authorList>
    </citation>
    <scope>NUCLEOTIDE SEQUENCE [LARGE SCALE GENOMIC DNA]</scope>
    <source>
        <strain evidence="4">CGMCC 1.12791</strain>
    </source>
</reference>
<evidence type="ECO:0000313" key="3">
    <source>
        <dbReference type="EMBL" id="GHE18723.1"/>
    </source>
</evidence>
<name>A0ABQ3HPA4_9ACTN</name>
<organism evidence="3 4">
    <name type="scientific">Nocardioides flavus</name>
    <name type="common">ex Wang et al. 2016</name>
    <dbReference type="NCBI Taxonomy" id="2058780"/>
    <lineage>
        <taxon>Bacteria</taxon>
        <taxon>Bacillati</taxon>
        <taxon>Actinomycetota</taxon>
        <taxon>Actinomycetes</taxon>
        <taxon>Propionibacteriales</taxon>
        <taxon>Nocardioidaceae</taxon>
        <taxon>Nocardioides</taxon>
    </lineage>
</organism>
<dbReference type="RefSeq" id="WP_229856697.1">
    <property type="nucleotide sequence ID" value="NZ_BNAD01000012.1"/>
</dbReference>
<evidence type="ECO:0000313" key="4">
    <source>
        <dbReference type="Proteomes" id="UP000597341"/>
    </source>
</evidence>
<dbReference type="EMBL" id="BNAD01000012">
    <property type="protein sequence ID" value="GHE18723.1"/>
    <property type="molecule type" value="Genomic_DNA"/>
</dbReference>
<feature type="transmembrane region" description="Helical" evidence="2">
    <location>
        <begin position="425"/>
        <end position="442"/>
    </location>
</feature>
<evidence type="ECO:0000256" key="2">
    <source>
        <dbReference type="SAM" id="Phobius"/>
    </source>
</evidence>
<dbReference type="Proteomes" id="UP000597341">
    <property type="component" value="Unassembled WGS sequence"/>
</dbReference>
<keyword evidence="4" id="KW-1185">Reference proteome</keyword>
<feature type="region of interest" description="Disordered" evidence="1">
    <location>
        <begin position="235"/>
        <end position="257"/>
    </location>
</feature>
<keyword evidence="2" id="KW-0472">Membrane</keyword>
<proteinExistence type="predicted"/>
<gene>
    <name evidence="3" type="ORF">GCM10011376_33330</name>
</gene>
<keyword evidence="2" id="KW-0812">Transmembrane</keyword>
<keyword evidence="2" id="KW-1133">Transmembrane helix</keyword>
<protein>
    <recommendedName>
        <fullName evidence="5">WD40 repeat domain-containing protein</fullName>
    </recommendedName>
</protein>
<comment type="caution">
    <text evidence="3">The sequence shown here is derived from an EMBL/GenBank/DDBJ whole genome shotgun (WGS) entry which is preliminary data.</text>
</comment>